<dbReference type="PANTHER" id="PTHR36449">
    <property type="entry name" value="ACETYLTRANSFERASE-RELATED"/>
    <property type="match status" value="1"/>
</dbReference>
<dbReference type="SUPFAM" id="SSF55729">
    <property type="entry name" value="Acyl-CoA N-acyltransferases (Nat)"/>
    <property type="match status" value="1"/>
</dbReference>
<evidence type="ECO:0000313" key="7">
    <source>
        <dbReference type="EMBL" id="NUU62617.1"/>
    </source>
</evidence>
<dbReference type="CDD" id="cd04301">
    <property type="entry name" value="NAT_SF"/>
    <property type="match status" value="1"/>
</dbReference>
<dbReference type="GO" id="GO:0016747">
    <property type="term" value="F:acyltransferase activity, transferring groups other than amino-acyl groups"/>
    <property type="evidence" value="ECO:0007669"/>
    <property type="project" value="InterPro"/>
</dbReference>
<evidence type="ECO:0000256" key="1">
    <source>
        <dbReference type="ARBA" id="ARBA00022491"/>
    </source>
</evidence>
<keyword evidence="3 7" id="KW-0808">Transferase</keyword>
<proteinExistence type="predicted"/>
<protein>
    <submittedName>
        <fullName evidence="7">GNAT family N-acetyltransferase</fullName>
    </submittedName>
</protein>
<evidence type="ECO:0000256" key="3">
    <source>
        <dbReference type="ARBA" id="ARBA00022679"/>
    </source>
</evidence>
<name>A0A850ESW7_9BACL</name>
<dbReference type="Gene3D" id="3.40.630.30">
    <property type="match status" value="1"/>
</dbReference>
<keyword evidence="4" id="KW-0012">Acyltransferase</keyword>
<keyword evidence="2" id="KW-1277">Toxin-antitoxin system</keyword>
<dbReference type="PROSITE" id="PS51186">
    <property type="entry name" value="GNAT"/>
    <property type="match status" value="1"/>
</dbReference>
<evidence type="ECO:0000256" key="2">
    <source>
        <dbReference type="ARBA" id="ARBA00022649"/>
    </source>
</evidence>
<dbReference type="PANTHER" id="PTHR36449:SF1">
    <property type="entry name" value="ACETYLTRANSFERASE"/>
    <property type="match status" value="1"/>
</dbReference>
<dbReference type="Pfam" id="PF13673">
    <property type="entry name" value="Acetyltransf_10"/>
    <property type="match status" value="1"/>
</dbReference>
<sequence length="164" mass="18964">MNTAIVRRTRKRLEGHSRDMNEFLVNESLDEQLDGYNTTFLAKNDNGLILAYMSLCTDAIRLNHAERNNGQIGYETFPSLKIARLAVHKDYQRIGLGKNMIKYAVHKSLQLLEDFCGVKFLTLDCFPHRLGYYVETIGFVQNQESSEDLISLRLNIDEYLDRLV</sequence>
<evidence type="ECO:0000256" key="4">
    <source>
        <dbReference type="ARBA" id="ARBA00023315"/>
    </source>
</evidence>
<comment type="caution">
    <text evidence="7">The sequence shown here is derived from an EMBL/GenBank/DDBJ whole genome shotgun (WGS) entry which is preliminary data.</text>
</comment>
<accession>A0A850ESW7</accession>
<dbReference type="AlphaFoldDB" id="A0A850ESW7"/>
<dbReference type="EMBL" id="JABWCS010000215">
    <property type="protein sequence ID" value="NUU62617.1"/>
    <property type="molecule type" value="Genomic_DNA"/>
</dbReference>
<dbReference type="Proteomes" id="UP000564806">
    <property type="component" value="Unassembled WGS sequence"/>
</dbReference>
<feature type="domain" description="N-acetyltransferase" evidence="6">
    <location>
        <begin position="3"/>
        <end position="157"/>
    </location>
</feature>
<dbReference type="InterPro" id="IPR000182">
    <property type="entry name" value="GNAT_dom"/>
</dbReference>
<evidence type="ECO:0000259" key="6">
    <source>
        <dbReference type="PROSITE" id="PS51186"/>
    </source>
</evidence>
<evidence type="ECO:0000256" key="5">
    <source>
        <dbReference type="ARBA" id="ARBA00049880"/>
    </source>
</evidence>
<dbReference type="RefSeq" id="WP_175373070.1">
    <property type="nucleotide sequence ID" value="NZ_JABWCS010000215.1"/>
</dbReference>
<evidence type="ECO:0000313" key="8">
    <source>
        <dbReference type="Proteomes" id="UP000564806"/>
    </source>
</evidence>
<reference evidence="7" key="1">
    <citation type="submission" date="2020-06" db="EMBL/GenBank/DDBJ databases">
        <title>Paenibacillus sp. nov., isolated from soil.</title>
        <authorList>
            <person name="Seo Y.L."/>
        </authorList>
    </citation>
    <scope>NUCLEOTIDE SEQUENCE [LARGE SCALE GENOMIC DNA]</scope>
    <source>
        <strain evidence="7">JW14</strain>
    </source>
</reference>
<keyword evidence="8" id="KW-1185">Reference proteome</keyword>
<organism evidence="7 8">
    <name type="scientific">Paenibacillus agri</name>
    <dbReference type="NCBI Taxonomy" id="2744309"/>
    <lineage>
        <taxon>Bacteria</taxon>
        <taxon>Bacillati</taxon>
        <taxon>Bacillota</taxon>
        <taxon>Bacilli</taxon>
        <taxon>Bacillales</taxon>
        <taxon>Paenibacillaceae</taxon>
        <taxon>Paenibacillus</taxon>
    </lineage>
</organism>
<keyword evidence="1" id="KW-0678">Repressor</keyword>
<gene>
    <name evidence="7" type="ORF">HPT30_19925</name>
</gene>
<comment type="catalytic activity">
    <reaction evidence="5">
        <text>glycyl-tRNA(Gly) + acetyl-CoA = N-acetylglycyl-tRNA(Gly) + CoA + H(+)</text>
        <dbReference type="Rhea" id="RHEA:81867"/>
        <dbReference type="Rhea" id="RHEA-COMP:9683"/>
        <dbReference type="Rhea" id="RHEA-COMP:19766"/>
        <dbReference type="ChEBI" id="CHEBI:15378"/>
        <dbReference type="ChEBI" id="CHEBI:57287"/>
        <dbReference type="ChEBI" id="CHEBI:57288"/>
        <dbReference type="ChEBI" id="CHEBI:78522"/>
        <dbReference type="ChEBI" id="CHEBI:232036"/>
    </reaction>
</comment>
<dbReference type="InterPro" id="IPR016181">
    <property type="entry name" value="Acyl_CoA_acyltransferase"/>
</dbReference>